<accession>A0A8J6TTD7</accession>
<gene>
    <name evidence="4" type="ORF">H8702_01105</name>
</gene>
<sequence>MTQKDNLAYALRSFDTEEQQDKQPRIRQLEKTQTAAKPKKIGKSLFCLGYIVVLCGALMFAKVQLTEENNAMLQARSDLEELQSISAQLNLESESLSSLKSIEDTATEEYGLVEPDSSQVNCIRVKKPNKVEVTDSEKSFLDQAAGWLEQIKEYILG</sequence>
<keyword evidence="3" id="KW-1133">Transmembrane helix</keyword>
<evidence type="ECO:0000256" key="3">
    <source>
        <dbReference type="SAM" id="Phobius"/>
    </source>
</evidence>
<dbReference type="RefSeq" id="WP_093988152.1">
    <property type="nucleotide sequence ID" value="NZ_FYDD01000003.1"/>
</dbReference>
<dbReference type="AlphaFoldDB" id="A0A8J6TTD7"/>
<protein>
    <recommendedName>
        <fullName evidence="6">Cell division protein FtsL</fullName>
    </recommendedName>
</protein>
<evidence type="ECO:0000313" key="4">
    <source>
        <dbReference type="EMBL" id="MBC8609718.1"/>
    </source>
</evidence>
<feature type="transmembrane region" description="Helical" evidence="3">
    <location>
        <begin position="45"/>
        <end position="65"/>
    </location>
</feature>
<evidence type="ECO:0000256" key="2">
    <source>
        <dbReference type="SAM" id="MobiDB-lite"/>
    </source>
</evidence>
<feature type="compositionally biased region" description="Basic and acidic residues" evidence="2">
    <location>
        <begin position="19"/>
        <end position="30"/>
    </location>
</feature>
<feature type="region of interest" description="Disordered" evidence="2">
    <location>
        <begin position="12"/>
        <end position="33"/>
    </location>
</feature>
<feature type="coiled-coil region" evidence="1">
    <location>
        <begin position="62"/>
        <end position="92"/>
    </location>
</feature>
<dbReference type="Proteomes" id="UP000632659">
    <property type="component" value="Unassembled WGS sequence"/>
</dbReference>
<evidence type="ECO:0008006" key="6">
    <source>
        <dbReference type="Google" id="ProtNLM"/>
    </source>
</evidence>
<organism evidence="4 5">
    <name type="scientific">Massiliimalia timonensis</name>
    <dbReference type="NCBI Taxonomy" id="1987501"/>
    <lineage>
        <taxon>Bacteria</taxon>
        <taxon>Bacillati</taxon>
        <taxon>Bacillota</taxon>
        <taxon>Clostridia</taxon>
        <taxon>Eubacteriales</taxon>
        <taxon>Oscillospiraceae</taxon>
        <taxon>Massiliimalia</taxon>
    </lineage>
</organism>
<proteinExistence type="predicted"/>
<reference evidence="4" key="1">
    <citation type="submission" date="2020-08" db="EMBL/GenBank/DDBJ databases">
        <title>Genome public.</title>
        <authorList>
            <person name="Liu C."/>
            <person name="Sun Q."/>
        </authorList>
    </citation>
    <scope>NUCLEOTIDE SEQUENCE</scope>
    <source>
        <strain evidence="4">NSJ-15</strain>
    </source>
</reference>
<name>A0A8J6TTD7_9FIRM</name>
<evidence type="ECO:0000313" key="5">
    <source>
        <dbReference type="Proteomes" id="UP000632659"/>
    </source>
</evidence>
<keyword evidence="3" id="KW-0812">Transmembrane</keyword>
<comment type="caution">
    <text evidence="4">The sequence shown here is derived from an EMBL/GenBank/DDBJ whole genome shotgun (WGS) entry which is preliminary data.</text>
</comment>
<dbReference type="EMBL" id="JACRTL010000001">
    <property type="protein sequence ID" value="MBC8609718.1"/>
    <property type="molecule type" value="Genomic_DNA"/>
</dbReference>
<evidence type="ECO:0000256" key="1">
    <source>
        <dbReference type="SAM" id="Coils"/>
    </source>
</evidence>
<dbReference type="OrthoDB" id="9931926at2"/>
<keyword evidence="3" id="KW-0472">Membrane</keyword>
<keyword evidence="5" id="KW-1185">Reference proteome</keyword>
<keyword evidence="1" id="KW-0175">Coiled coil</keyword>